<dbReference type="RefSeq" id="WP_167617265.1">
    <property type="nucleotide sequence ID" value="NZ_JAAUVV010000024.1"/>
</dbReference>
<name>A0AAP6XPH7_9CORY</name>
<feature type="domain" description="PBP" evidence="3">
    <location>
        <begin position="32"/>
        <end position="264"/>
    </location>
</feature>
<accession>A0AAP6XPH7</accession>
<keyword evidence="1 2" id="KW-0732">Signal</keyword>
<dbReference type="Gene3D" id="3.40.190.10">
    <property type="entry name" value="Periplasmic binding protein-like II"/>
    <property type="match status" value="2"/>
</dbReference>
<comment type="caution">
    <text evidence="4">The sequence shown here is derived from an EMBL/GenBank/DDBJ whole genome shotgun (WGS) entry which is preliminary data.</text>
</comment>
<sequence length="320" mass="34495">MRKTLTAALAAATALTLGACAGSGSGTGSGSGASEAFTITGSSTVEPITRYMLNRYNFDAELEAVGSTDGFDKFCAGDADINDASVAIPGSESSVDYQAQCAEAGVDFFELPIGLDAITIVKHADNDWATDLTVEQLHDIWSKESTVTTWSDIDPSWPNEKINLYGRPTGSGTLGVFEDMVLGNDTIRDDYQSSDDIQELSTWVSEDVNGLSFMGIGNYLATEGTVRNKIDNVLVDGIAPTADEAKSGNYPLSRPLFIYVNAESAKKDNVGEFVTTYLDNAEAVMPRVYFYQLPEEVYDATKQRFADEATGIDEQWHALN</sequence>
<gene>
    <name evidence="4" type="ORF">HC138_10165</name>
</gene>
<organism evidence="4 5">
    <name type="scientific">Corynebacterium coyleae</name>
    <dbReference type="NCBI Taxonomy" id="53374"/>
    <lineage>
        <taxon>Bacteria</taxon>
        <taxon>Bacillati</taxon>
        <taxon>Actinomycetota</taxon>
        <taxon>Actinomycetes</taxon>
        <taxon>Mycobacteriales</taxon>
        <taxon>Corynebacteriaceae</taxon>
        <taxon>Corynebacterium</taxon>
    </lineage>
</organism>
<dbReference type="AlphaFoldDB" id="A0AAP6XPH7"/>
<evidence type="ECO:0000313" key="4">
    <source>
        <dbReference type="EMBL" id="NJJ04708.1"/>
    </source>
</evidence>
<evidence type="ECO:0000256" key="2">
    <source>
        <dbReference type="SAM" id="SignalP"/>
    </source>
</evidence>
<dbReference type="SUPFAM" id="SSF53850">
    <property type="entry name" value="Periplasmic binding protein-like II"/>
    <property type="match status" value="1"/>
</dbReference>
<dbReference type="InterPro" id="IPR050811">
    <property type="entry name" value="Phosphate_ABC_transporter"/>
</dbReference>
<protein>
    <submittedName>
        <fullName evidence="4">Phosphate ABC transporter substrate-binding protein</fullName>
    </submittedName>
</protein>
<dbReference type="Pfam" id="PF12849">
    <property type="entry name" value="PBP_like_2"/>
    <property type="match status" value="1"/>
</dbReference>
<feature type="chain" id="PRO_5042996578" evidence="2">
    <location>
        <begin position="22"/>
        <end position="320"/>
    </location>
</feature>
<evidence type="ECO:0000313" key="5">
    <source>
        <dbReference type="Proteomes" id="UP000591626"/>
    </source>
</evidence>
<dbReference type="PANTHER" id="PTHR30570">
    <property type="entry name" value="PERIPLASMIC PHOSPHATE BINDING COMPONENT OF PHOSPHATE ABC TRANSPORTER"/>
    <property type="match status" value="1"/>
</dbReference>
<dbReference type="PROSITE" id="PS51257">
    <property type="entry name" value="PROKAR_LIPOPROTEIN"/>
    <property type="match status" value="1"/>
</dbReference>
<dbReference type="InterPro" id="IPR024370">
    <property type="entry name" value="PBP_domain"/>
</dbReference>
<dbReference type="Proteomes" id="UP000591626">
    <property type="component" value="Unassembled WGS sequence"/>
</dbReference>
<feature type="signal peptide" evidence="2">
    <location>
        <begin position="1"/>
        <end position="21"/>
    </location>
</feature>
<evidence type="ECO:0000256" key="1">
    <source>
        <dbReference type="ARBA" id="ARBA00022729"/>
    </source>
</evidence>
<reference evidence="4 5" key="1">
    <citation type="submission" date="2020-03" db="EMBL/GenBank/DDBJ databases">
        <title>Draft genome sequences of bacterial isolates from the female urobiome.</title>
        <authorList>
            <person name="Miller-Ensminger T."/>
            <person name="Wolfe A.J."/>
            <person name="Putonti C."/>
        </authorList>
    </citation>
    <scope>NUCLEOTIDE SEQUENCE [LARGE SCALE GENOMIC DNA]</scope>
    <source>
        <strain evidence="4 5">UMB8490</strain>
    </source>
</reference>
<proteinExistence type="predicted"/>
<dbReference type="PANTHER" id="PTHR30570:SF1">
    <property type="entry name" value="PHOSPHATE-BINDING PROTEIN PSTS"/>
    <property type="match status" value="1"/>
</dbReference>
<evidence type="ECO:0000259" key="3">
    <source>
        <dbReference type="Pfam" id="PF12849"/>
    </source>
</evidence>
<dbReference type="EMBL" id="JAAUVV010000024">
    <property type="protein sequence ID" value="NJJ04708.1"/>
    <property type="molecule type" value="Genomic_DNA"/>
</dbReference>